<reference evidence="2" key="1">
    <citation type="submission" date="2017-06" db="EMBL/GenBank/DDBJ databases">
        <authorList>
            <person name="Varghese N."/>
            <person name="Submissions S."/>
        </authorList>
    </citation>
    <scope>NUCLEOTIDE SEQUENCE [LARGE SCALE GENOMIC DNA]</scope>
    <source>
        <strain evidence="2">5C</strain>
    </source>
</reference>
<organism evidence="1 2">
    <name type="scientific">Belliella buryatensis</name>
    <dbReference type="NCBI Taxonomy" id="1500549"/>
    <lineage>
        <taxon>Bacteria</taxon>
        <taxon>Pseudomonadati</taxon>
        <taxon>Bacteroidota</taxon>
        <taxon>Cytophagia</taxon>
        <taxon>Cytophagales</taxon>
        <taxon>Cyclobacteriaceae</taxon>
        <taxon>Belliella</taxon>
    </lineage>
</organism>
<evidence type="ECO:0000313" key="1">
    <source>
        <dbReference type="EMBL" id="SNS15869.1"/>
    </source>
</evidence>
<dbReference type="EMBL" id="FZOK01000004">
    <property type="protein sequence ID" value="SNS15869.1"/>
    <property type="molecule type" value="Genomic_DNA"/>
</dbReference>
<dbReference type="OrthoDB" id="47198at2"/>
<protein>
    <submittedName>
        <fullName evidence="1">Uncharacterized protein</fullName>
    </submittedName>
</protein>
<proteinExistence type="predicted"/>
<dbReference type="AlphaFoldDB" id="A0A239C7F0"/>
<keyword evidence="2" id="KW-1185">Reference proteome</keyword>
<name>A0A239C7F0_9BACT</name>
<gene>
    <name evidence="1" type="ORF">SAMN06295967_104114</name>
</gene>
<accession>A0A239C7F0</accession>
<sequence>MKFFYLSTKSNDDGFYLVHERACEYISDPVDRDYLGPFNNGDEALRKALTMNPKSIKCKSCCQIRIGAYASTKKEP</sequence>
<dbReference type="Proteomes" id="UP000198480">
    <property type="component" value="Unassembled WGS sequence"/>
</dbReference>
<evidence type="ECO:0000313" key="2">
    <source>
        <dbReference type="Proteomes" id="UP000198480"/>
    </source>
</evidence>